<dbReference type="EC" id="2.7.7.49" evidence="1"/>
<sequence>MQEHLTVMRELIQTLVQKPKEEPKKLSLPRFNPEIAGSDSAAWCAVVNLYMKENPLQGSALFSALSCALEGSAAQWLTQVLVGREVTWTKFKDLFIARFGGRETATSALMKMSNEKPLKDETLGAFGIRLRSLLKARWENSTMAEVINASVLFQLASQDQRIERIALTTDIKTEDQFLTFYFDSGAECSLIKESVALKFSGKRETNVVVMRGIGNTTIKSTLQILSVVCINEFTLEIVFHVLADKYLKYDIMIGREILSRGFDIKITQNSVAISRTKVINVCNKDTKNEININDVDTEVIGEDKSRLISVLEKFKDSFITGFPRVRVNTGQMEIRLIDPNVTVQRSPYRLSEEERRLVRERINKLMEAEIIRPSNSPFASPILLVKKKDGSDRLCVDYRELNKNTVADRYPLPLIADQIARLRQAKYFISLDMASGFHQIPIHPNSTEFTAFVTPDGQYEYVTMPFGLKNAPSVFQRAIFKALGELAYSYVIVYLDDVLIIADTIDQALKRLDIVLKTLVEAGFSFNFAKCSFLKTTVLYLGYVIHNGEVRPNPGKIQALSSLPPPTTVTQLRQFIGLASYFRKFVPKFSQIMKPLYALTSSNKNINWTDRHESIRQKVISILTDAPVLIIFDPKYPIELHTDASMDGYGAILMQKVEGKNRVVEYFSKRTSPAESRYHSYELETLAVVNAVKHFRHYLHGREFLVVTDCNSLKASSKKVNLNDRVHRWWAYLQTFNFDIVYREGKRMTHVDFVSRNPIDIERIKNNKIKEKEINLTEISEGWLLVEQRRDPQILEIVTKLQNDELTEDIASTYELRSGTLYRKIQRKGKTLCLPIVPRGFRWSVINHVHQSIMHLGWDKTLEKLYEYYWFEGMAKYVRKFVENCHACQVSKASSGKPQAELHPIPKTSIPWNTVHMDITGKLSGKSDLKEYVIVLIDAFTKFVYLYHTRKIDSSNIVKALKSAIFLFGSPCRVIADQGRCFTGKEFQDFCQSKHIKLHLIATGVSRANGQVERVMGTLKNMFTTVETTGRSWQEAIGEIQLALNCTTNRVTKSSPLELLIGKTARPYGLLLPDDIVEKEVDISNVRQQAIQNIESNAKYDKERFDRTKAKKVKFNLGDFVLRKNEERNQTKLDPKYRGPFIIAEILEGDRYILKTMDGKRSYKYFPIPVSKVYRSARCHGRKVGRRKNTDVGDLNPGPERLYPKALTTALPSSDTSSRRVVVSSVATEMTTMYDQFLALVISHYLSSTNPPQVYMSNIEAFKGYKEDRKFQQILWRNSDGEVDIYQLNTVTFGLSAAPYLAIRCLKQLADDEGHRYPRAAMVLQRDFYVDDVLTGAETKNEAQSLRTELIELLKLAGLNIRKWAANDRELLRGLSEQDINDKLLLGESQTFKTLGVVWNSFDDSILYSVKINPTASRITKRTISSEIAKIYDPLGLLAPVIVRAKMLLQRLWTLKLDWDESLPADVHTEWSKYYSQLPLLNNVKFPRKTIIKTAAEIELHGFCDASERAYGACVYLRTIAPDGHVWTRLLTARSKVAPLKSQTIPRLELSGALLLASLATTVLQALPSNISRTVYWTDSTIVLHWINTSPHTLKTFVANRVTEIQQKTHTSDWRHIPTTDNPADLISRGQSPQDFLRSTIWQHGPEWLQQPEKYWPSWNPVPLVEIPEQKKATCLSVTPPDHSLLERYSSWPKLIRIAARCLRWRQKQDRGRPLTTHDLTNAHNKLVKLLQLCYFPDEIRTLRTDRNSAVKGKLQRLNPFLDKDEILRVGGRLSHSPMPFTQKHPIILPKSSVTALIIEHEHLLNLHSGTQATLYALRRSYWPIDGRSQVWSTLKKCLKQSTSSWSPISLARPSLLLCEDSSLAEDSVQQFILTTAPTSLAPTMNYESSETSCSPTIIR</sequence>
<evidence type="ECO:0000313" key="12">
    <source>
        <dbReference type="RefSeq" id="XP_048261532.1"/>
    </source>
</evidence>
<dbReference type="PANTHER" id="PTHR37984:SF5">
    <property type="entry name" value="PROTEIN NYNRIN-LIKE"/>
    <property type="match status" value="1"/>
</dbReference>
<feature type="domain" description="Integrase catalytic" evidence="10">
    <location>
        <begin position="907"/>
        <end position="1064"/>
    </location>
</feature>
<keyword evidence="2" id="KW-0645">Protease</keyword>
<evidence type="ECO:0000256" key="3">
    <source>
        <dbReference type="ARBA" id="ARBA00022679"/>
    </source>
</evidence>
<keyword evidence="7" id="KW-0378">Hydrolase</keyword>
<keyword evidence="6" id="KW-0255">Endonuclease</keyword>
<dbReference type="GeneID" id="125385040"/>
<gene>
    <name evidence="12" type="primary">LOC125385040</name>
</gene>
<dbReference type="OrthoDB" id="8029555at2759"/>
<dbReference type="PANTHER" id="PTHR37984">
    <property type="entry name" value="PROTEIN CBG26694"/>
    <property type="match status" value="1"/>
</dbReference>
<dbReference type="FunFam" id="3.10.10.10:FF:000007">
    <property type="entry name" value="Retrovirus-related Pol polyprotein from transposon 17.6-like Protein"/>
    <property type="match status" value="1"/>
</dbReference>
<keyword evidence="4" id="KW-0548">Nucleotidyltransferase</keyword>
<proteinExistence type="predicted"/>
<dbReference type="InterPro" id="IPR012337">
    <property type="entry name" value="RNaseH-like_sf"/>
</dbReference>
<dbReference type="InterPro" id="IPR001584">
    <property type="entry name" value="Integrase_cat-core"/>
</dbReference>
<dbReference type="SUPFAM" id="SSF56672">
    <property type="entry name" value="DNA/RNA polymerases"/>
    <property type="match status" value="2"/>
</dbReference>
<dbReference type="InterPro" id="IPR000477">
    <property type="entry name" value="RT_dom"/>
</dbReference>
<dbReference type="KEGG" id="bter:125385040"/>
<dbReference type="Gene3D" id="3.30.70.270">
    <property type="match status" value="2"/>
</dbReference>
<dbReference type="InterPro" id="IPR050951">
    <property type="entry name" value="Retrovirus_Pol_polyprotein"/>
</dbReference>
<dbReference type="Pfam" id="PF00665">
    <property type="entry name" value="rve"/>
    <property type="match status" value="1"/>
</dbReference>
<dbReference type="Pfam" id="PF17921">
    <property type="entry name" value="Integrase_H2C2"/>
    <property type="match status" value="1"/>
</dbReference>
<dbReference type="GO" id="GO:0003676">
    <property type="term" value="F:nucleic acid binding"/>
    <property type="evidence" value="ECO:0007669"/>
    <property type="project" value="InterPro"/>
</dbReference>
<dbReference type="CDD" id="cd01647">
    <property type="entry name" value="RT_LTR"/>
    <property type="match status" value="1"/>
</dbReference>
<keyword evidence="3" id="KW-0808">Transferase</keyword>
<dbReference type="FunFam" id="3.30.70.270:FF:000020">
    <property type="entry name" value="Transposon Tf2-6 polyprotein-like Protein"/>
    <property type="match status" value="1"/>
</dbReference>
<dbReference type="Proteomes" id="UP000835206">
    <property type="component" value="Chromosome 4"/>
</dbReference>
<evidence type="ECO:0000313" key="11">
    <source>
        <dbReference type="Proteomes" id="UP000835206"/>
    </source>
</evidence>
<dbReference type="FunFam" id="3.10.20.370:FF:000001">
    <property type="entry name" value="Retrovirus-related Pol polyprotein from transposon 17.6-like protein"/>
    <property type="match status" value="1"/>
</dbReference>
<dbReference type="InterPro" id="IPR041588">
    <property type="entry name" value="Integrase_H2C2"/>
</dbReference>
<dbReference type="SUPFAM" id="SSF53098">
    <property type="entry name" value="Ribonuclease H-like"/>
    <property type="match status" value="1"/>
</dbReference>
<dbReference type="Gene3D" id="3.10.10.10">
    <property type="entry name" value="HIV Type 1 Reverse Transcriptase, subunit A, domain 1"/>
    <property type="match status" value="1"/>
</dbReference>
<keyword evidence="8" id="KW-0695">RNA-directed DNA polymerase</keyword>
<evidence type="ECO:0000256" key="2">
    <source>
        <dbReference type="ARBA" id="ARBA00022670"/>
    </source>
</evidence>
<feature type="domain" description="Reverse transcriptase" evidence="9">
    <location>
        <begin position="366"/>
        <end position="545"/>
    </location>
</feature>
<dbReference type="GO" id="GO:0015074">
    <property type="term" value="P:DNA integration"/>
    <property type="evidence" value="ECO:0007669"/>
    <property type="project" value="InterPro"/>
</dbReference>
<keyword evidence="11" id="KW-1185">Reference proteome</keyword>
<keyword evidence="5" id="KW-0540">Nuclease</keyword>
<protein>
    <recommendedName>
        <fullName evidence="1">RNA-directed DNA polymerase</fullName>
        <ecNumber evidence="1">2.7.7.49</ecNumber>
    </recommendedName>
</protein>
<dbReference type="GO" id="GO:0003964">
    <property type="term" value="F:RNA-directed DNA polymerase activity"/>
    <property type="evidence" value="ECO:0007669"/>
    <property type="project" value="UniProtKB-KW"/>
</dbReference>
<dbReference type="InterPro" id="IPR036397">
    <property type="entry name" value="RNaseH_sf"/>
</dbReference>
<dbReference type="GO" id="GO:0042575">
    <property type="term" value="C:DNA polymerase complex"/>
    <property type="evidence" value="ECO:0007669"/>
    <property type="project" value="UniProtKB-ARBA"/>
</dbReference>
<evidence type="ECO:0000259" key="10">
    <source>
        <dbReference type="PROSITE" id="PS50994"/>
    </source>
</evidence>
<evidence type="ECO:0000256" key="6">
    <source>
        <dbReference type="ARBA" id="ARBA00022759"/>
    </source>
</evidence>
<dbReference type="Pfam" id="PF05380">
    <property type="entry name" value="Peptidase_A17"/>
    <property type="match status" value="1"/>
</dbReference>
<evidence type="ECO:0000256" key="4">
    <source>
        <dbReference type="ARBA" id="ARBA00022695"/>
    </source>
</evidence>
<evidence type="ECO:0000259" key="9">
    <source>
        <dbReference type="PROSITE" id="PS50878"/>
    </source>
</evidence>
<dbReference type="GO" id="GO:0006508">
    <property type="term" value="P:proteolysis"/>
    <property type="evidence" value="ECO:0007669"/>
    <property type="project" value="UniProtKB-KW"/>
</dbReference>
<dbReference type="CDD" id="cd09274">
    <property type="entry name" value="RNase_HI_RT_Ty3"/>
    <property type="match status" value="1"/>
</dbReference>
<dbReference type="PROSITE" id="PS50994">
    <property type="entry name" value="INTEGRASE"/>
    <property type="match status" value="1"/>
</dbReference>
<dbReference type="RefSeq" id="XP_048261532.1">
    <property type="nucleotide sequence ID" value="XM_048405575.1"/>
</dbReference>
<dbReference type="InterPro" id="IPR041373">
    <property type="entry name" value="RT_RNaseH"/>
</dbReference>
<accession>A0A9C6SG11</accession>
<dbReference type="Gene3D" id="3.30.420.10">
    <property type="entry name" value="Ribonuclease H-like superfamily/Ribonuclease H"/>
    <property type="match status" value="1"/>
</dbReference>
<dbReference type="Pfam" id="PF00078">
    <property type="entry name" value="RVT_1"/>
    <property type="match status" value="1"/>
</dbReference>
<dbReference type="GO" id="GO:0008233">
    <property type="term" value="F:peptidase activity"/>
    <property type="evidence" value="ECO:0007669"/>
    <property type="project" value="UniProtKB-KW"/>
</dbReference>
<evidence type="ECO:0000256" key="7">
    <source>
        <dbReference type="ARBA" id="ARBA00022801"/>
    </source>
</evidence>
<dbReference type="InterPro" id="IPR043128">
    <property type="entry name" value="Rev_trsase/Diguanyl_cyclase"/>
</dbReference>
<dbReference type="SUPFAM" id="SSF50630">
    <property type="entry name" value="Acid proteases"/>
    <property type="match status" value="1"/>
</dbReference>
<dbReference type="Pfam" id="PF17917">
    <property type="entry name" value="RT_RNaseH"/>
    <property type="match status" value="1"/>
</dbReference>
<dbReference type="InterPro" id="IPR008042">
    <property type="entry name" value="Retrotrans_Pao"/>
</dbReference>
<dbReference type="PROSITE" id="PS50878">
    <property type="entry name" value="RT_POL"/>
    <property type="match status" value="1"/>
</dbReference>
<dbReference type="FunFam" id="1.10.340.70:FF:000001">
    <property type="entry name" value="Retrovirus-related Pol polyprotein from transposon gypsy-like Protein"/>
    <property type="match status" value="1"/>
</dbReference>
<evidence type="ECO:0000256" key="1">
    <source>
        <dbReference type="ARBA" id="ARBA00012493"/>
    </source>
</evidence>
<dbReference type="Gene3D" id="2.40.70.10">
    <property type="entry name" value="Acid Proteases"/>
    <property type="match status" value="1"/>
</dbReference>
<reference evidence="12" key="1">
    <citation type="submission" date="2025-08" db="UniProtKB">
        <authorList>
            <consortium name="RefSeq"/>
        </authorList>
    </citation>
    <scope>IDENTIFICATION</scope>
</reference>
<dbReference type="InterPro" id="IPR043502">
    <property type="entry name" value="DNA/RNA_pol_sf"/>
</dbReference>
<dbReference type="GO" id="GO:0004519">
    <property type="term" value="F:endonuclease activity"/>
    <property type="evidence" value="ECO:0007669"/>
    <property type="project" value="UniProtKB-KW"/>
</dbReference>
<dbReference type="Gene3D" id="1.10.340.70">
    <property type="match status" value="1"/>
</dbReference>
<organism evidence="11 12">
    <name type="scientific">Bombus terrestris</name>
    <name type="common">Buff-tailed bumblebee</name>
    <name type="synonym">Apis terrestris</name>
    <dbReference type="NCBI Taxonomy" id="30195"/>
    <lineage>
        <taxon>Eukaryota</taxon>
        <taxon>Metazoa</taxon>
        <taxon>Ecdysozoa</taxon>
        <taxon>Arthropoda</taxon>
        <taxon>Hexapoda</taxon>
        <taxon>Insecta</taxon>
        <taxon>Pterygota</taxon>
        <taxon>Neoptera</taxon>
        <taxon>Endopterygota</taxon>
        <taxon>Hymenoptera</taxon>
        <taxon>Apocrita</taxon>
        <taxon>Aculeata</taxon>
        <taxon>Apoidea</taxon>
        <taxon>Anthophila</taxon>
        <taxon>Apidae</taxon>
        <taxon>Bombus</taxon>
        <taxon>Bombus</taxon>
    </lineage>
</organism>
<dbReference type="InterPro" id="IPR021109">
    <property type="entry name" value="Peptidase_aspartic_dom_sf"/>
</dbReference>
<name>A0A9C6SG11_BOMTE</name>
<evidence type="ECO:0000256" key="8">
    <source>
        <dbReference type="ARBA" id="ARBA00022918"/>
    </source>
</evidence>
<evidence type="ECO:0000256" key="5">
    <source>
        <dbReference type="ARBA" id="ARBA00022722"/>
    </source>
</evidence>